<reference evidence="2 3" key="1">
    <citation type="submission" date="2015-07" db="EMBL/GenBank/DDBJ databases">
        <title>The genome of the fungus Escovopsis weberi, a specialized disease agent of ant agriculture.</title>
        <authorList>
            <person name="de Man T.J."/>
            <person name="Stajich J.E."/>
            <person name="Kubicek C.P."/>
            <person name="Chenthamara K."/>
            <person name="Atanasova L."/>
            <person name="Druzhinina I.S."/>
            <person name="Birnbaum S."/>
            <person name="Barribeau S.M."/>
            <person name="Teiling C."/>
            <person name="Suen G."/>
            <person name="Currie C."/>
            <person name="Gerardo N.M."/>
        </authorList>
    </citation>
    <scope>NUCLEOTIDE SEQUENCE [LARGE SCALE GENOMIC DNA]</scope>
</reference>
<evidence type="ECO:0008006" key="4">
    <source>
        <dbReference type="Google" id="ProtNLM"/>
    </source>
</evidence>
<proteinExistence type="predicted"/>
<gene>
    <name evidence="2" type="ORF">ESCO_005763</name>
</gene>
<keyword evidence="1" id="KW-0732">Signal</keyword>
<evidence type="ECO:0000256" key="1">
    <source>
        <dbReference type="SAM" id="SignalP"/>
    </source>
</evidence>
<feature type="chain" id="PRO_5005818910" description="Secreted protein" evidence="1">
    <location>
        <begin position="24"/>
        <end position="165"/>
    </location>
</feature>
<sequence length="165" mass="16753">MLAQVRVLLPLLAGGLLAPAANAAAVAVAGPAPAPAPASEVSPFVATRSADTNETVLSADLTYGTVTWYISGGCGGSSKSADMVQRQLTTLPDLRGYINFGFRAAPGVDLTGCDLHFWAGTAPNVGFCTPLNLGRVLLSLPASQVNGQCLDQSLAPQCANIACPV</sequence>
<dbReference type="EMBL" id="LGSR01000019">
    <property type="protein sequence ID" value="KOS20031.1"/>
    <property type="molecule type" value="Genomic_DNA"/>
</dbReference>
<accession>A0A0M8N527</accession>
<dbReference type="Proteomes" id="UP000053831">
    <property type="component" value="Unassembled WGS sequence"/>
</dbReference>
<evidence type="ECO:0000313" key="2">
    <source>
        <dbReference type="EMBL" id="KOS20031.1"/>
    </source>
</evidence>
<feature type="signal peptide" evidence="1">
    <location>
        <begin position="1"/>
        <end position="23"/>
    </location>
</feature>
<keyword evidence="3" id="KW-1185">Reference proteome</keyword>
<evidence type="ECO:0000313" key="3">
    <source>
        <dbReference type="Proteomes" id="UP000053831"/>
    </source>
</evidence>
<name>A0A0M8N527_ESCWE</name>
<protein>
    <recommendedName>
        <fullName evidence="4">Secreted protein</fullName>
    </recommendedName>
</protein>
<comment type="caution">
    <text evidence="2">The sequence shown here is derived from an EMBL/GenBank/DDBJ whole genome shotgun (WGS) entry which is preliminary data.</text>
</comment>
<organism evidence="2 3">
    <name type="scientific">Escovopsis weberi</name>
    <dbReference type="NCBI Taxonomy" id="150374"/>
    <lineage>
        <taxon>Eukaryota</taxon>
        <taxon>Fungi</taxon>
        <taxon>Dikarya</taxon>
        <taxon>Ascomycota</taxon>
        <taxon>Pezizomycotina</taxon>
        <taxon>Sordariomycetes</taxon>
        <taxon>Hypocreomycetidae</taxon>
        <taxon>Hypocreales</taxon>
        <taxon>Hypocreaceae</taxon>
        <taxon>Escovopsis</taxon>
    </lineage>
</organism>
<dbReference type="AlphaFoldDB" id="A0A0M8N527"/>